<evidence type="ECO:0000313" key="2">
    <source>
        <dbReference type="EMBL" id="KAF9443153.1"/>
    </source>
</evidence>
<feature type="non-terminal residue" evidence="2">
    <location>
        <position position="197"/>
    </location>
</feature>
<gene>
    <name evidence="2" type="ORF">P691DRAFT_713661</name>
</gene>
<dbReference type="Proteomes" id="UP000807342">
    <property type="component" value="Unassembled WGS sequence"/>
</dbReference>
<sequence>MSYIPFYILGNVLQVCASILWVQEKFVGAQIFSITNVASQIYAVFILLHTSRRYSLSRKNLLTHIVAKTSAGLGMLYVWKGWGVLDNGLYPPSSELIQTSIIYLLLTIASGPDPTLGLCLIYNFLALAFGPGLSDVWHRAYMYDIGIIGMSVALDLLVATSMGIRIIRDDSSKLLSDYDDLGWEGDIKDRMLSTGAS</sequence>
<comment type="caution">
    <text evidence="2">The sequence shown here is derived from an EMBL/GenBank/DDBJ whole genome shotgun (WGS) entry which is preliminary data.</text>
</comment>
<organism evidence="2 3">
    <name type="scientific">Macrolepiota fuliginosa MF-IS2</name>
    <dbReference type="NCBI Taxonomy" id="1400762"/>
    <lineage>
        <taxon>Eukaryota</taxon>
        <taxon>Fungi</taxon>
        <taxon>Dikarya</taxon>
        <taxon>Basidiomycota</taxon>
        <taxon>Agaricomycotina</taxon>
        <taxon>Agaricomycetes</taxon>
        <taxon>Agaricomycetidae</taxon>
        <taxon>Agaricales</taxon>
        <taxon>Agaricineae</taxon>
        <taxon>Agaricaceae</taxon>
        <taxon>Macrolepiota</taxon>
    </lineage>
</organism>
<evidence type="ECO:0000256" key="1">
    <source>
        <dbReference type="SAM" id="Phobius"/>
    </source>
</evidence>
<feature type="transmembrane region" description="Helical" evidence="1">
    <location>
        <begin position="141"/>
        <end position="167"/>
    </location>
</feature>
<accession>A0A9P6BZ74</accession>
<dbReference type="EMBL" id="MU151513">
    <property type="protein sequence ID" value="KAF9443153.1"/>
    <property type="molecule type" value="Genomic_DNA"/>
</dbReference>
<evidence type="ECO:0000313" key="3">
    <source>
        <dbReference type="Proteomes" id="UP000807342"/>
    </source>
</evidence>
<dbReference type="AlphaFoldDB" id="A0A9P6BZ74"/>
<dbReference type="OrthoDB" id="2332199at2759"/>
<feature type="transmembrane region" description="Helical" evidence="1">
    <location>
        <begin position="100"/>
        <end position="129"/>
    </location>
</feature>
<keyword evidence="1" id="KW-0472">Membrane</keyword>
<keyword evidence="3" id="KW-1185">Reference proteome</keyword>
<keyword evidence="1" id="KW-0812">Transmembrane</keyword>
<feature type="transmembrane region" description="Helical" evidence="1">
    <location>
        <begin position="61"/>
        <end position="80"/>
    </location>
</feature>
<name>A0A9P6BZ74_9AGAR</name>
<feature type="transmembrane region" description="Helical" evidence="1">
    <location>
        <begin position="7"/>
        <end position="23"/>
    </location>
</feature>
<protein>
    <submittedName>
        <fullName evidence="2">Uncharacterized protein</fullName>
    </submittedName>
</protein>
<feature type="transmembrane region" description="Helical" evidence="1">
    <location>
        <begin position="29"/>
        <end position="49"/>
    </location>
</feature>
<keyword evidence="1" id="KW-1133">Transmembrane helix</keyword>
<reference evidence="2" key="1">
    <citation type="submission" date="2020-11" db="EMBL/GenBank/DDBJ databases">
        <authorList>
            <consortium name="DOE Joint Genome Institute"/>
            <person name="Ahrendt S."/>
            <person name="Riley R."/>
            <person name="Andreopoulos W."/>
            <person name="Labutti K."/>
            <person name="Pangilinan J."/>
            <person name="Ruiz-Duenas F.J."/>
            <person name="Barrasa J.M."/>
            <person name="Sanchez-Garcia M."/>
            <person name="Camarero S."/>
            <person name="Miyauchi S."/>
            <person name="Serrano A."/>
            <person name="Linde D."/>
            <person name="Babiker R."/>
            <person name="Drula E."/>
            <person name="Ayuso-Fernandez I."/>
            <person name="Pacheco R."/>
            <person name="Padilla G."/>
            <person name="Ferreira P."/>
            <person name="Barriuso J."/>
            <person name="Kellner H."/>
            <person name="Castanera R."/>
            <person name="Alfaro M."/>
            <person name="Ramirez L."/>
            <person name="Pisabarro A.G."/>
            <person name="Kuo A."/>
            <person name="Tritt A."/>
            <person name="Lipzen A."/>
            <person name="He G."/>
            <person name="Yan M."/>
            <person name="Ng V."/>
            <person name="Cullen D."/>
            <person name="Martin F."/>
            <person name="Rosso M.-N."/>
            <person name="Henrissat B."/>
            <person name="Hibbett D."/>
            <person name="Martinez A.T."/>
            <person name="Grigoriev I.V."/>
        </authorList>
    </citation>
    <scope>NUCLEOTIDE SEQUENCE</scope>
    <source>
        <strain evidence="2">MF-IS2</strain>
    </source>
</reference>
<proteinExistence type="predicted"/>